<dbReference type="Proteomes" id="UP000572817">
    <property type="component" value="Unassembled WGS sequence"/>
</dbReference>
<accession>A0A8H4N2C9</accession>
<evidence type="ECO:0000313" key="2">
    <source>
        <dbReference type="Proteomes" id="UP000572817"/>
    </source>
</evidence>
<evidence type="ECO:0000313" key="1">
    <source>
        <dbReference type="EMBL" id="KAF4306445.1"/>
    </source>
</evidence>
<dbReference type="AlphaFoldDB" id="A0A8H4N2C9"/>
<organism evidence="1 2">
    <name type="scientific">Botryosphaeria dothidea</name>
    <dbReference type="NCBI Taxonomy" id="55169"/>
    <lineage>
        <taxon>Eukaryota</taxon>
        <taxon>Fungi</taxon>
        <taxon>Dikarya</taxon>
        <taxon>Ascomycota</taxon>
        <taxon>Pezizomycotina</taxon>
        <taxon>Dothideomycetes</taxon>
        <taxon>Dothideomycetes incertae sedis</taxon>
        <taxon>Botryosphaeriales</taxon>
        <taxon>Botryosphaeriaceae</taxon>
        <taxon>Botryosphaeria</taxon>
    </lineage>
</organism>
<name>A0A8H4N2C9_9PEZI</name>
<keyword evidence="2" id="KW-1185">Reference proteome</keyword>
<dbReference type="EMBL" id="WWBZ02000033">
    <property type="protein sequence ID" value="KAF4306445.1"/>
    <property type="molecule type" value="Genomic_DNA"/>
</dbReference>
<reference evidence="1" key="1">
    <citation type="submission" date="2020-04" db="EMBL/GenBank/DDBJ databases">
        <title>Genome Assembly and Annotation of Botryosphaeria dothidea sdau 11-99, a Latent Pathogen of Apple Fruit Ring Rot in China.</title>
        <authorList>
            <person name="Yu C."/>
            <person name="Diao Y."/>
            <person name="Lu Q."/>
            <person name="Zhao J."/>
            <person name="Cui S."/>
            <person name="Peng C."/>
            <person name="He B."/>
            <person name="Liu H."/>
        </authorList>
    </citation>
    <scope>NUCLEOTIDE SEQUENCE [LARGE SCALE GENOMIC DNA]</scope>
    <source>
        <strain evidence="1">Sdau11-99</strain>
    </source>
</reference>
<gene>
    <name evidence="1" type="ORF">GTA08_BOTSDO05947</name>
</gene>
<dbReference type="OrthoDB" id="3934839at2759"/>
<comment type="caution">
    <text evidence="1">The sequence shown here is derived from an EMBL/GenBank/DDBJ whole genome shotgun (WGS) entry which is preliminary data.</text>
</comment>
<proteinExistence type="predicted"/>
<evidence type="ECO:0008006" key="3">
    <source>
        <dbReference type="Google" id="ProtNLM"/>
    </source>
</evidence>
<sequence length="352" mass="38423">MDQCRSISILQQTRAEYTHAVTWYEAKSKSIFIPADPDTGAELTTIDLFSFHSELFNFAGEEIGAFTEDDRTHVSFPFEFRFPWVVQLAAPPRKGVPFARSDDFEHLRGHPLPPSLDHTIEYHLDATLTTASPAHSKRATTSLCRHHHRLDPRPAARHAGLRSRVKQLLAGAAPPVTFALTTTAPAVLRAGHPLAPAVTVALTHLDRSAAVPAPPSVTLRAFSVTLRARTLTRLSGVGRERRGEVVEEVWRVVRRCDGVGEAPVLLEDCGVLELGKVGAGGSCLVVPPSVVPDFRTYGVARAYELEVVVSVQCVGKVFEVEGARHKVEVLPMVEGEREGVMAGEEVPSPYQP</sequence>
<protein>
    <recommendedName>
        <fullName evidence="3">Arrestin-like N-terminal domain-containing protein</fullName>
    </recommendedName>
</protein>